<gene>
    <name evidence="2" type="ORF">K443DRAFT_678982</name>
</gene>
<feature type="compositionally biased region" description="Low complexity" evidence="1">
    <location>
        <begin position="1"/>
        <end position="27"/>
    </location>
</feature>
<sequence>MGLSARISASSSEHKSISSSTSTGSTALDEGGAEPKSTSLPPASSRPSSLSMGRSNHSMLKHLIVRLGWAVFRSYGWRG</sequence>
<proteinExistence type="predicted"/>
<reference evidence="2 3" key="1">
    <citation type="submission" date="2014-04" db="EMBL/GenBank/DDBJ databases">
        <authorList>
            <consortium name="DOE Joint Genome Institute"/>
            <person name="Kuo A."/>
            <person name="Kohler A."/>
            <person name="Nagy L.G."/>
            <person name="Floudas D."/>
            <person name="Copeland A."/>
            <person name="Barry K.W."/>
            <person name="Cichocki N."/>
            <person name="Veneault-Fourrey C."/>
            <person name="LaButti K."/>
            <person name="Lindquist E.A."/>
            <person name="Lipzen A."/>
            <person name="Lundell T."/>
            <person name="Morin E."/>
            <person name="Murat C."/>
            <person name="Sun H."/>
            <person name="Tunlid A."/>
            <person name="Henrissat B."/>
            <person name="Grigoriev I.V."/>
            <person name="Hibbett D.S."/>
            <person name="Martin F."/>
            <person name="Nordberg H.P."/>
            <person name="Cantor M.N."/>
            <person name="Hua S.X."/>
        </authorList>
    </citation>
    <scope>NUCLEOTIDE SEQUENCE [LARGE SCALE GENOMIC DNA]</scope>
    <source>
        <strain evidence="2 3">LaAM-08-1</strain>
    </source>
</reference>
<name>A0A0C9WQP4_9AGAR</name>
<evidence type="ECO:0000256" key="1">
    <source>
        <dbReference type="SAM" id="MobiDB-lite"/>
    </source>
</evidence>
<feature type="compositionally biased region" description="Low complexity" evidence="1">
    <location>
        <begin position="37"/>
        <end position="53"/>
    </location>
</feature>
<accession>A0A0C9WQP4</accession>
<dbReference type="HOGENOM" id="CLU_2606430_0_0_1"/>
<dbReference type="AlphaFoldDB" id="A0A0C9WQP4"/>
<dbReference type="EMBL" id="KN838620">
    <property type="protein sequence ID" value="KIK00690.1"/>
    <property type="molecule type" value="Genomic_DNA"/>
</dbReference>
<evidence type="ECO:0000313" key="2">
    <source>
        <dbReference type="EMBL" id="KIK00690.1"/>
    </source>
</evidence>
<evidence type="ECO:0000313" key="3">
    <source>
        <dbReference type="Proteomes" id="UP000054477"/>
    </source>
</evidence>
<organism evidence="2 3">
    <name type="scientific">Laccaria amethystina LaAM-08-1</name>
    <dbReference type="NCBI Taxonomy" id="1095629"/>
    <lineage>
        <taxon>Eukaryota</taxon>
        <taxon>Fungi</taxon>
        <taxon>Dikarya</taxon>
        <taxon>Basidiomycota</taxon>
        <taxon>Agaricomycotina</taxon>
        <taxon>Agaricomycetes</taxon>
        <taxon>Agaricomycetidae</taxon>
        <taxon>Agaricales</taxon>
        <taxon>Agaricineae</taxon>
        <taxon>Hydnangiaceae</taxon>
        <taxon>Laccaria</taxon>
    </lineage>
</organism>
<dbReference type="Proteomes" id="UP000054477">
    <property type="component" value="Unassembled WGS sequence"/>
</dbReference>
<reference evidence="3" key="2">
    <citation type="submission" date="2015-01" db="EMBL/GenBank/DDBJ databases">
        <title>Evolutionary Origins and Diversification of the Mycorrhizal Mutualists.</title>
        <authorList>
            <consortium name="DOE Joint Genome Institute"/>
            <consortium name="Mycorrhizal Genomics Consortium"/>
            <person name="Kohler A."/>
            <person name="Kuo A."/>
            <person name="Nagy L.G."/>
            <person name="Floudas D."/>
            <person name="Copeland A."/>
            <person name="Barry K.W."/>
            <person name="Cichocki N."/>
            <person name="Veneault-Fourrey C."/>
            <person name="LaButti K."/>
            <person name="Lindquist E.A."/>
            <person name="Lipzen A."/>
            <person name="Lundell T."/>
            <person name="Morin E."/>
            <person name="Murat C."/>
            <person name="Riley R."/>
            <person name="Ohm R."/>
            <person name="Sun H."/>
            <person name="Tunlid A."/>
            <person name="Henrissat B."/>
            <person name="Grigoriev I.V."/>
            <person name="Hibbett D.S."/>
            <person name="Martin F."/>
        </authorList>
    </citation>
    <scope>NUCLEOTIDE SEQUENCE [LARGE SCALE GENOMIC DNA]</scope>
    <source>
        <strain evidence="3">LaAM-08-1</strain>
    </source>
</reference>
<feature type="region of interest" description="Disordered" evidence="1">
    <location>
        <begin position="1"/>
        <end position="53"/>
    </location>
</feature>
<protein>
    <submittedName>
        <fullName evidence="2">Uncharacterized protein</fullName>
    </submittedName>
</protein>
<keyword evidence="3" id="KW-1185">Reference proteome</keyword>